<dbReference type="Pfam" id="PF03016">
    <property type="entry name" value="Exostosin_GT47"/>
    <property type="match status" value="1"/>
</dbReference>
<name>A0AAV5V101_9BILA</name>
<dbReference type="EMBL" id="BTSY01000001">
    <property type="protein sequence ID" value="GMT12441.1"/>
    <property type="molecule type" value="Genomic_DNA"/>
</dbReference>
<feature type="domain" description="Exostosin GT47" evidence="2">
    <location>
        <begin position="4"/>
        <end position="68"/>
    </location>
</feature>
<keyword evidence="4" id="KW-1185">Reference proteome</keyword>
<comment type="similarity">
    <text evidence="1">Belongs to the glycosyltransferase 47 family.</text>
</comment>
<evidence type="ECO:0000313" key="3">
    <source>
        <dbReference type="EMBL" id="GMT12441.1"/>
    </source>
</evidence>
<dbReference type="InterPro" id="IPR040911">
    <property type="entry name" value="Exostosin_GT47"/>
</dbReference>
<dbReference type="GO" id="GO:0005794">
    <property type="term" value="C:Golgi apparatus"/>
    <property type="evidence" value="ECO:0007669"/>
    <property type="project" value="TreeGrafter"/>
</dbReference>
<evidence type="ECO:0000256" key="1">
    <source>
        <dbReference type="ARBA" id="ARBA00010271"/>
    </source>
</evidence>
<accession>A0AAV5V101</accession>
<dbReference type="Proteomes" id="UP001432322">
    <property type="component" value="Unassembled WGS sequence"/>
</dbReference>
<feature type="non-terminal residue" evidence="3">
    <location>
        <position position="151"/>
    </location>
</feature>
<dbReference type="PANTHER" id="PTHR11062:SF73">
    <property type="entry name" value="EXOSTOSIN-LIKE 3"/>
    <property type="match status" value="1"/>
</dbReference>
<organism evidence="3 4">
    <name type="scientific">Pristionchus fissidentatus</name>
    <dbReference type="NCBI Taxonomy" id="1538716"/>
    <lineage>
        <taxon>Eukaryota</taxon>
        <taxon>Metazoa</taxon>
        <taxon>Ecdysozoa</taxon>
        <taxon>Nematoda</taxon>
        <taxon>Chromadorea</taxon>
        <taxon>Rhabditida</taxon>
        <taxon>Rhabditina</taxon>
        <taxon>Diplogasteromorpha</taxon>
        <taxon>Diplogasteroidea</taxon>
        <taxon>Neodiplogasteridae</taxon>
        <taxon>Pristionchus</taxon>
    </lineage>
</organism>
<dbReference type="PANTHER" id="PTHR11062">
    <property type="entry name" value="EXOSTOSIN HEPARAN SULFATE GLYCOSYLTRANSFERASE -RELATED"/>
    <property type="match status" value="1"/>
</dbReference>
<feature type="non-terminal residue" evidence="3">
    <location>
        <position position="1"/>
    </location>
</feature>
<dbReference type="InterPro" id="IPR004263">
    <property type="entry name" value="Exostosin"/>
</dbReference>
<gene>
    <name evidence="3" type="ORF">PFISCL1PPCAC_3738</name>
</gene>
<sequence>SLITTSFCLLLPSPTFQHRLISSLRAGCIPVLLSRSQPMPFQDTLDWKLAAIHFKFEVIEEIPEALKSISEGTILELRRRGRIFLARIDDVQALSKSLIAAISERFQVGLPLFPQVPAHLIFPNADVENATLASPQITSKSAVSQMKASTM</sequence>
<reference evidence="3" key="1">
    <citation type="submission" date="2023-10" db="EMBL/GenBank/DDBJ databases">
        <title>Genome assembly of Pristionchus species.</title>
        <authorList>
            <person name="Yoshida K."/>
            <person name="Sommer R.J."/>
        </authorList>
    </citation>
    <scope>NUCLEOTIDE SEQUENCE</scope>
    <source>
        <strain evidence="3">RS5133</strain>
    </source>
</reference>
<evidence type="ECO:0000259" key="2">
    <source>
        <dbReference type="Pfam" id="PF03016"/>
    </source>
</evidence>
<dbReference type="GO" id="GO:0015012">
    <property type="term" value="P:heparan sulfate proteoglycan biosynthetic process"/>
    <property type="evidence" value="ECO:0007669"/>
    <property type="project" value="UniProtKB-ARBA"/>
</dbReference>
<dbReference type="AlphaFoldDB" id="A0AAV5V101"/>
<dbReference type="GO" id="GO:0016757">
    <property type="term" value="F:glycosyltransferase activity"/>
    <property type="evidence" value="ECO:0007669"/>
    <property type="project" value="InterPro"/>
</dbReference>
<proteinExistence type="inferred from homology"/>
<protein>
    <recommendedName>
        <fullName evidence="2">Exostosin GT47 domain-containing protein</fullName>
    </recommendedName>
</protein>
<comment type="caution">
    <text evidence="3">The sequence shown here is derived from an EMBL/GenBank/DDBJ whole genome shotgun (WGS) entry which is preliminary data.</text>
</comment>
<evidence type="ECO:0000313" key="4">
    <source>
        <dbReference type="Proteomes" id="UP001432322"/>
    </source>
</evidence>